<evidence type="ECO:0008006" key="3">
    <source>
        <dbReference type="Google" id="ProtNLM"/>
    </source>
</evidence>
<reference evidence="2" key="1">
    <citation type="submission" date="2019-07" db="EMBL/GenBank/DDBJ databases">
        <title>Bacillus alkalisoli sp. nov. isolated from saline soil.</title>
        <authorList>
            <person name="Sun J.-Q."/>
            <person name="Xu L."/>
        </authorList>
    </citation>
    <scope>NUCLEOTIDE SEQUENCE [LARGE SCALE GENOMIC DNA]</scope>
    <source>
        <strain evidence="2">M4U3P1</strain>
    </source>
</reference>
<dbReference type="EMBL" id="CP041372">
    <property type="protein sequence ID" value="QKS71937.1"/>
    <property type="molecule type" value="Genomic_DNA"/>
</dbReference>
<gene>
    <name evidence="1" type="ORF">FLK61_35305</name>
</gene>
<proteinExistence type="predicted"/>
<evidence type="ECO:0000313" key="1">
    <source>
        <dbReference type="EMBL" id="QKS71937.1"/>
    </source>
</evidence>
<dbReference type="KEGG" id="psua:FLK61_35305"/>
<protein>
    <recommendedName>
        <fullName evidence="3">Phage protein</fullName>
    </recommendedName>
</protein>
<organism evidence="1 2">
    <name type="scientific">Paenalkalicoccus suaedae</name>
    <dbReference type="NCBI Taxonomy" id="2592382"/>
    <lineage>
        <taxon>Bacteria</taxon>
        <taxon>Bacillati</taxon>
        <taxon>Bacillota</taxon>
        <taxon>Bacilli</taxon>
        <taxon>Bacillales</taxon>
        <taxon>Bacillaceae</taxon>
        <taxon>Paenalkalicoccus</taxon>
    </lineage>
</organism>
<sequence length="87" mass="10226">MKTIKYNGDLFEVVDEMYLDYEERTGVMMGYLKCLHVSGEFGHVTILEVEFSYHSNLDNPSFYKATLITLGNKMMRAIKERRKEYAD</sequence>
<dbReference type="AlphaFoldDB" id="A0A859FFQ6"/>
<dbReference type="Proteomes" id="UP000318138">
    <property type="component" value="Chromosome"/>
</dbReference>
<accession>A0A859FFQ6</accession>
<evidence type="ECO:0000313" key="2">
    <source>
        <dbReference type="Proteomes" id="UP000318138"/>
    </source>
</evidence>
<dbReference type="RefSeq" id="WP_176009920.1">
    <property type="nucleotide sequence ID" value="NZ_CP041372.2"/>
</dbReference>
<keyword evidence="2" id="KW-1185">Reference proteome</keyword>
<name>A0A859FFQ6_9BACI</name>